<dbReference type="Pfam" id="PF00102">
    <property type="entry name" value="Y_phosphatase"/>
    <property type="match status" value="2"/>
</dbReference>
<dbReference type="InterPro" id="IPR050348">
    <property type="entry name" value="Protein-Tyr_Phosphatase"/>
</dbReference>
<evidence type="ECO:0000313" key="3">
    <source>
        <dbReference type="WBParaSite" id="maker-unitig_35552-snap-gene-0.2-mRNA-1"/>
    </source>
</evidence>
<dbReference type="PANTHER" id="PTHR19134">
    <property type="entry name" value="RECEPTOR-TYPE TYROSINE-PROTEIN PHOSPHATASE"/>
    <property type="match status" value="1"/>
</dbReference>
<keyword evidence="2" id="KW-1185">Reference proteome</keyword>
<dbReference type="GO" id="GO:0004725">
    <property type="term" value="F:protein tyrosine phosphatase activity"/>
    <property type="evidence" value="ECO:0007669"/>
    <property type="project" value="InterPro"/>
</dbReference>
<dbReference type="WBParaSite" id="maker-unitig_35552-snap-gene-0.2-mRNA-1">
    <property type="protein sequence ID" value="maker-unitig_35552-snap-gene-0.2-mRNA-1"/>
    <property type="gene ID" value="maker-unitig_35552-snap-gene-0.2"/>
</dbReference>
<evidence type="ECO:0000313" key="2">
    <source>
        <dbReference type="Proteomes" id="UP000095280"/>
    </source>
</evidence>
<dbReference type="PANTHER" id="PTHR19134:SF531">
    <property type="entry name" value="TYROSINE-PROTEIN PHOSPHATASE LAR"/>
    <property type="match status" value="1"/>
</dbReference>
<dbReference type="AlphaFoldDB" id="A0A1I8FHV6"/>
<proteinExistence type="predicted"/>
<protein>
    <submittedName>
        <fullName evidence="3">Tyrosine-protein phosphatase domain-containing protein</fullName>
    </submittedName>
</protein>
<dbReference type="InterPro" id="IPR029021">
    <property type="entry name" value="Prot-tyrosine_phosphatase-like"/>
</dbReference>
<sequence>MQVLVEPSLKPAADPGASDNLKFSAEYESIDPGQQFTWENSNLDVNKPKKPLRQRDRLRSLPAAQNAYIATQGPLPDTIGDFWRMIWEQKTSTVVMMTRLEERSRVKCDMYWPNKGSEVFDYMTLVGHPGAGLLHYSPPLLCIERAPPRSARSTTSSSRPGRTTACPSTAAPLLMFARRWHTPPTRPTPGPLWLTAAPASAALGPSSSSMRCSNGMKQEKTLDVYGHVTCLRAQRNYMVQTEDQYIFIHDCLLEARHLRQYRGGEIR</sequence>
<dbReference type="InterPro" id="IPR000242">
    <property type="entry name" value="PTP_cat"/>
</dbReference>
<name>A0A1I8FHV6_9PLAT</name>
<dbReference type="PRINTS" id="PR00700">
    <property type="entry name" value="PRTYPHPHTASE"/>
</dbReference>
<dbReference type="SUPFAM" id="SSF52799">
    <property type="entry name" value="(Phosphotyrosine protein) phosphatases II"/>
    <property type="match status" value="2"/>
</dbReference>
<feature type="domain" description="Tyrosine-protein phosphatase" evidence="1">
    <location>
        <begin position="26"/>
        <end position="255"/>
    </location>
</feature>
<dbReference type="SMART" id="SM00194">
    <property type="entry name" value="PTPc"/>
    <property type="match status" value="1"/>
</dbReference>
<evidence type="ECO:0000259" key="1">
    <source>
        <dbReference type="PROSITE" id="PS50055"/>
    </source>
</evidence>
<dbReference type="Proteomes" id="UP000095280">
    <property type="component" value="Unplaced"/>
</dbReference>
<organism evidence="2 3">
    <name type="scientific">Macrostomum lignano</name>
    <dbReference type="NCBI Taxonomy" id="282301"/>
    <lineage>
        <taxon>Eukaryota</taxon>
        <taxon>Metazoa</taxon>
        <taxon>Spiralia</taxon>
        <taxon>Lophotrochozoa</taxon>
        <taxon>Platyhelminthes</taxon>
        <taxon>Rhabditophora</taxon>
        <taxon>Macrostomorpha</taxon>
        <taxon>Macrostomida</taxon>
        <taxon>Macrostomidae</taxon>
        <taxon>Macrostomum</taxon>
    </lineage>
</organism>
<dbReference type="PROSITE" id="PS50055">
    <property type="entry name" value="TYR_PHOSPHATASE_PTP"/>
    <property type="match status" value="1"/>
</dbReference>
<accession>A0A1I8FHV6</accession>
<reference evidence="3" key="1">
    <citation type="submission" date="2016-11" db="UniProtKB">
        <authorList>
            <consortium name="WormBaseParasite"/>
        </authorList>
    </citation>
    <scope>IDENTIFICATION</scope>
</reference>
<dbReference type="Gene3D" id="3.90.190.10">
    <property type="entry name" value="Protein tyrosine phosphatase superfamily"/>
    <property type="match status" value="2"/>
</dbReference>